<name>A0AAJ6N658_METSE</name>
<protein>
    <submittedName>
        <fullName evidence="1">Ms13-1</fullName>
    </submittedName>
</protein>
<feature type="disulfide bond" evidence="2">
    <location>
        <begin position="13"/>
        <end position="37"/>
    </location>
</feature>
<proteinExistence type="evidence at protein level"/>
<dbReference type="AlphaFoldDB" id="A0AAJ6N658"/>
<accession>A0AAJ6N658</accession>
<feature type="disulfide bond" evidence="2">
    <location>
        <begin position="5"/>
        <end position="15"/>
    </location>
</feature>
<dbReference type="PDB" id="8BVC">
    <property type="method" value="NMR"/>
    <property type="chains" value="A=1-42"/>
</dbReference>
<evidence type="ECO:0000313" key="1">
    <source>
        <dbReference type="PDB" id="8BVC"/>
    </source>
</evidence>
<dbReference type="SMR" id="A0AAJ6N658"/>
<reference evidence="2" key="1">
    <citation type="journal article" date="2025" name="FEBS J.">
        <title>Sea anemone Cys-ladder peptide Ms13-1 induces a pain response as a positive modulator of acid-sensing ion channel 1a.</title>
        <authorList>
            <person name="Khasanov T.A."/>
            <person name="Mineev K.S."/>
            <person name="Kalinovskii A.P."/>
            <person name="Korolkova Y.V."/>
            <person name="Palikov V.A."/>
            <person name="Palikova Y.A."/>
            <person name="Dyachenko I.A."/>
            <person name="Kozlov S.A."/>
            <person name="Andreev Y.A."/>
            <person name="Osmakov D.I."/>
        </authorList>
    </citation>
    <scope>STRUCTURE BY NMR</scope>
    <scope>DISULFIDE BONDS</scope>
</reference>
<organism evidence="1">
    <name type="scientific">Metridium senile</name>
    <name type="common">Brown sea anemone</name>
    <name type="synonym">Frilled sea anemone</name>
    <dbReference type="NCBI Taxonomy" id="6116"/>
    <lineage>
        <taxon>Eukaryota</taxon>
        <taxon>Metazoa</taxon>
        <taxon>Cnidaria</taxon>
        <taxon>Anthozoa</taxon>
        <taxon>Hexacorallia</taxon>
        <taxon>Actiniaria</taxon>
        <taxon>Nynantheae</taxon>
        <taxon>Metridiidae</taxon>
        <taxon>Metridium</taxon>
    </lineage>
</organism>
<keyword evidence="2" id="KW-0002">3D-structure</keyword>
<feature type="disulfide bond" evidence="2">
    <location>
        <begin position="3"/>
        <end position="39"/>
    </location>
</feature>
<feature type="disulfide bond" evidence="2">
    <location>
        <begin position="5"/>
        <end position="39"/>
    </location>
</feature>
<sequence>CTCECHSPSDGVCECTYDPDGKPPITKTFRLHKDQPCTCTCG</sequence>
<evidence type="ECO:0007829" key="2">
    <source>
        <dbReference type="PDB" id="8BVC"/>
    </source>
</evidence>
<feature type="disulfide bond" evidence="2">
    <location>
        <begin position="1"/>
        <end position="41"/>
    </location>
</feature>